<dbReference type="RefSeq" id="WP_338605616.1">
    <property type="nucleotide sequence ID" value="NZ_AP028679.1"/>
</dbReference>
<evidence type="ECO:0000313" key="11">
    <source>
        <dbReference type="Proteomes" id="UP001366166"/>
    </source>
</evidence>
<dbReference type="AlphaFoldDB" id="A0AAU9E9Y4"/>
<dbReference type="PANTHER" id="PTHR11693">
    <property type="entry name" value="ATP SYNTHASE GAMMA CHAIN"/>
    <property type="match status" value="1"/>
</dbReference>
<dbReference type="GO" id="GO:0046933">
    <property type="term" value="F:proton-transporting ATP synthase activity, rotational mechanism"/>
    <property type="evidence" value="ECO:0007669"/>
    <property type="project" value="InterPro"/>
</dbReference>
<evidence type="ECO:0000256" key="5">
    <source>
        <dbReference type="ARBA" id="ARBA00022781"/>
    </source>
</evidence>
<keyword evidence="8" id="KW-0139">CF(1)</keyword>
<dbReference type="EMBL" id="AP028679">
    <property type="protein sequence ID" value="BEQ13883.1"/>
    <property type="molecule type" value="Genomic_DNA"/>
</dbReference>
<dbReference type="Pfam" id="PF00231">
    <property type="entry name" value="ATP-synt"/>
    <property type="match status" value="1"/>
</dbReference>
<name>A0AAU9E9Y4_9BACT</name>
<comment type="function">
    <text evidence="1">Produces ATP from ADP in the presence of a proton gradient across the membrane. The gamma chain is believed to be important in regulating ATPase activity and the flow of protons through the CF(0) complex.</text>
</comment>
<keyword evidence="9" id="KW-0066">ATP synthesis</keyword>
<keyword evidence="5" id="KW-0375">Hydrogen ion transport</keyword>
<dbReference type="PRINTS" id="PR00126">
    <property type="entry name" value="ATPASEGAMMA"/>
</dbReference>
<dbReference type="InterPro" id="IPR035968">
    <property type="entry name" value="ATP_synth_F1_ATPase_gsu"/>
</dbReference>
<dbReference type="InterPro" id="IPR000131">
    <property type="entry name" value="ATP_synth_F1_gsu"/>
</dbReference>
<evidence type="ECO:0000256" key="4">
    <source>
        <dbReference type="ARBA" id="ARBA00022448"/>
    </source>
</evidence>
<dbReference type="InterPro" id="IPR017709">
    <property type="entry name" value="Alt_ATP_synth_F1_gsu"/>
</dbReference>
<evidence type="ECO:0000256" key="3">
    <source>
        <dbReference type="ARBA" id="ARBA00007681"/>
    </source>
</evidence>
<accession>A0AAU9E9Y4</accession>
<dbReference type="SUPFAM" id="SSF52943">
    <property type="entry name" value="ATP synthase (F1-ATPase), gamma subunit"/>
    <property type="match status" value="1"/>
</dbReference>
<organism evidence="10 11">
    <name type="scientific">Desulfoferula mesophila</name>
    <dbReference type="NCBI Taxonomy" id="3058419"/>
    <lineage>
        <taxon>Bacteria</taxon>
        <taxon>Pseudomonadati</taxon>
        <taxon>Thermodesulfobacteriota</taxon>
        <taxon>Desulfarculia</taxon>
        <taxon>Desulfarculales</taxon>
        <taxon>Desulfarculaceae</taxon>
        <taxon>Desulfoferula</taxon>
    </lineage>
</organism>
<dbReference type="GO" id="GO:0045259">
    <property type="term" value="C:proton-transporting ATP synthase complex"/>
    <property type="evidence" value="ECO:0007669"/>
    <property type="project" value="UniProtKB-KW"/>
</dbReference>
<keyword evidence="6" id="KW-0406">Ion transport</keyword>
<dbReference type="KEGG" id="dmp:FAK_09490"/>
<dbReference type="PANTHER" id="PTHR11693:SF22">
    <property type="entry name" value="ATP SYNTHASE SUBUNIT GAMMA, MITOCHONDRIAL"/>
    <property type="match status" value="1"/>
</dbReference>
<evidence type="ECO:0000256" key="8">
    <source>
        <dbReference type="ARBA" id="ARBA00023196"/>
    </source>
</evidence>
<dbReference type="Gene3D" id="3.40.1380.10">
    <property type="match status" value="1"/>
</dbReference>
<protein>
    <submittedName>
        <fullName evidence="10">ATP synthase subunit gamma</fullName>
    </submittedName>
</protein>
<evidence type="ECO:0000256" key="2">
    <source>
        <dbReference type="ARBA" id="ARBA00004170"/>
    </source>
</evidence>
<evidence type="ECO:0000256" key="6">
    <source>
        <dbReference type="ARBA" id="ARBA00023065"/>
    </source>
</evidence>
<evidence type="ECO:0000256" key="1">
    <source>
        <dbReference type="ARBA" id="ARBA00003456"/>
    </source>
</evidence>
<dbReference type="CDD" id="cd12151">
    <property type="entry name" value="F1-ATPase_gamma"/>
    <property type="match status" value="1"/>
</dbReference>
<sequence>METVEGLKRKLGSTEDLQSVVKTMKAMAAVNIRQYEKAVRSLADYARTVELGLAVVLGAGGRPPRARRKAHGNLGVVVFGSDQGMAGSLNEQVASLAIDDLKENAVDLAGLPMVAVGQRLLGPWEDAGGQAESYLQVAGSIAGITPLVHELLFHIQAWGEERGIDRVWLYYNRQQGGASYKPIKRELLPLDRSWLERLVSEPWQGPSLPAFTMDPQALFSALLRQYLFIGLFQALAESAASENASRLAAMQGAEKSIAERMDELTRRYFQRRQSAITEELLDIVSGYEAFSQQS</sequence>
<keyword evidence="4" id="KW-0813">Transport</keyword>
<evidence type="ECO:0000256" key="9">
    <source>
        <dbReference type="ARBA" id="ARBA00023310"/>
    </source>
</evidence>
<keyword evidence="11" id="KW-1185">Reference proteome</keyword>
<dbReference type="NCBIfam" id="TIGR03323">
    <property type="entry name" value="alt_F1F0_F1_gam"/>
    <property type="match status" value="1"/>
</dbReference>
<comment type="subcellular location">
    <subcellularLocation>
        <location evidence="2">Membrane</location>
        <topology evidence="2">Peripheral membrane protein</topology>
    </subcellularLocation>
</comment>
<comment type="similarity">
    <text evidence="3">Belongs to the ATPase gamma chain family.</text>
</comment>
<evidence type="ECO:0000256" key="7">
    <source>
        <dbReference type="ARBA" id="ARBA00023136"/>
    </source>
</evidence>
<dbReference type="Proteomes" id="UP001366166">
    <property type="component" value="Chromosome"/>
</dbReference>
<evidence type="ECO:0000313" key="10">
    <source>
        <dbReference type="EMBL" id="BEQ13883.1"/>
    </source>
</evidence>
<reference evidence="11" key="1">
    <citation type="journal article" date="2023" name="Arch. Microbiol.">
        <title>Desulfoferula mesophilus gen. nov. sp. nov., a mesophilic sulfate-reducing bacterium isolated from a brackish lake sediment.</title>
        <authorList>
            <person name="Watanabe T."/>
            <person name="Yabe T."/>
            <person name="Tsuji J.M."/>
            <person name="Fukui M."/>
        </authorList>
    </citation>
    <scope>NUCLEOTIDE SEQUENCE [LARGE SCALE GENOMIC DNA]</scope>
    <source>
        <strain evidence="11">12FAK</strain>
    </source>
</reference>
<keyword evidence="7" id="KW-0472">Membrane</keyword>
<proteinExistence type="inferred from homology"/>
<gene>
    <name evidence="10" type="primary">atpG</name>
    <name evidence="10" type="ORF">FAK_09490</name>
</gene>
<dbReference type="Gene3D" id="1.10.287.80">
    <property type="entry name" value="ATP synthase, gamma subunit, helix hairpin domain"/>
    <property type="match status" value="1"/>
</dbReference>